<dbReference type="GeneID" id="77470740"/>
<keyword evidence="3" id="KW-1185">Reference proteome</keyword>
<dbReference type="EMBL" id="PYLP01000006">
    <property type="protein sequence ID" value="PST40560.1"/>
    <property type="molecule type" value="Genomic_DNA"/>
</dbReference>
<gene>
    <name evidence="2" type="ORF">C7U55_06505</name>
</gene>
<organism evidence="2 3">
    <name type="scientific">Faecalibacillus faecis</name>
    <dbReference type="NCBI Taxonomy" id="1982628"/>
    <lineage>
        <taxon>Bacteria</taxon>
        <taxon>Bacillati</taxon>
        <taxon>Bacillota</taxon>
        <taxon>Erysipelotrichia</taxon>
        <taxon>Erysipelotrichales</taxon>
        <taxon>Coprobacillaceae</taxon>
        <taxon>Faecalibacillus</taxon>
    </lineage>
</organism>
<comment type="caution">
    <text evidence="2">The sequence shown here is derived from an EMBL/GenBank/DDBJ whole genome shotgun (WGS) entry which is preliminary data.</text>
</comment>
<accession>A0A2T3FZ55</accession>
<name>A0A2T3FZ55_9FIRM</name>
<evidence type="ECO:0000313" key="2">
    <source>
        <dbReference type="EMBL" id="PST40560.1"/>
    </source>
</evidence>
<protein>
    <submittedName>
        <fullName evidence="2">Uncharacterized protein</fullName>
    </submittedName>
</protein>
<dbReference type="Proteomes" id="UP000241201">
    <property type="component" value="Unassembled WGS sequence"/>
</dbReference>
<dbReference type="RefSeq" id="WP_106987867.1">
    <property type="nucleotide sequence ID" value="NZ_PYLP01000006.1"/>
</dbReference>
<evidence type="ECO:0000256" key="1">
    <source>
        <dbReference type="SAM" id="Coils"/>
    </source>
</evidence>
<evidence type="ECO:0000313" key="3">
    <source>
        <dbReference type="Proteomes" id="UP000241201"/>
    </source>
</evidence>
<proteinExistence type="predicted"/>
<reference evidence="3" key="1">
    <citation type="submission" date="2018-03" db="EMBL/GenBank/DDBJ databases">
        <title>Lachnoclostridium SNUG30370 gen.nov., sp.nov., isolated from human faeces.</title>
        <authorList>
            <person name="Seo B."/>
            <person name="Jeon K."/>
            <person name="Ko G."/>
        </authorList>
    </citation>
    <scope>NUCLEOTIDE SEQUENCE [LARGE SCALE GENOMIC DNA]</scope>
    <source>
        <strain evidence="3">SNUG30370</strain>
    </source>
</reference>
<feature type="coiled-coil region" evidence="1">
    <location>
        <begin position="36"/>
        <end position="63"/>
    </location>
</feature>
<sequence>MNKIRVQNKHQYIIEVNDDGDTISFNVDDPTLPLKFDNAMMRLDAVQQNLKAEEQIIKKKEDKETKGILSQNTRKLLEAEVKACKDLRGVFDEFLGEGACKKIFGDANYLGMFQDLMEQLEPYFAIMKLDAEHYKKAVEEKYKDDEDEDVLS</sequence>
<keyword evidence="1" id="KW-0175">Coiled coil</keyword>
<dbReference type="AlphaFoldDB" id="A0A2T3FZ55"/>